<accession>A0A0B0P6E0</accession>
<gene>
    <name evidence="1" type="ORF">F383_06910</name>
</gene>
<name>A0A0B0P6E0_GOSAR</name>
<reference evidence="2" key="1">
    <citation type="submission" date="2014-09" db="EMBL/GenBank/DDBJ databases">
        <authorList>
            <person name="Mudge J."/>
            <person name="Ramaraj T."/>
            <person name="Lindquist I.E."/>
            <person name="Bharti A.K."/>
            <person name="Sundararajan A."/>
            <person name="Cameron C.T."/>
            <person name="Woodward J.E."/>
            <person name="May G.D."/>
            <person name="Brubaker C."/>
            <person name="Broadhvest J."/>
            <person name="Wilkins T.A."/>
        </authorList>
    </citation>
    <scope>NUCLEOTIDE SEQUENCE</scope>
    <source>
        <strain evidence="2">cv. AKA8401</strain>
    </source>
</reference>
<protein>
    <submittedName>
        <fullName evidence="1">Uncharacterized protein</fullName>
    </submittedName>
</protein>
<evidence type="ECO:0000313" key="2">
    <source>
        <dbReference type="Proteomes" id="UP000032142"/>
    </source>
</evidence>
<evidence type="ECO:0000313" key="1">
    <source>
        <dbReference type="EMBL" id="KHG20462.1"/>
    </source>
</evidence>
<keyword evidence="2" id="KW-1185">Reference proteome</keyword>
<dbReference type="EMBL" id="KN415788">
    <property type="protein sequence ID" value="KHG20462.1"/>
    <property type="molecule type" value="Genomic_DNA"/>
</dbReference>
<proteinExistence type="predicted"/>
<dbReference type="AlphaFoldDB" id="A0A0B0P6E0"/>
<organism evidence="1 2">
    <name type="scientific">Gossypium arboreum</name>
    <name type="common">Tree cotton</name>
    <name type="synonym">Gossypium nanking</name>
    <dbReference type="NCBI Taxonomy" id="29729"/>
    <lineage>
        <taxon>Eukaryota</taxon>
        <taxon>Viridiplantae</taxon>
        <taxon>Streptophyta</taxon>
        <taxon>Embryophyta</taxon>
        <taxon>Tracheophyta</taxon>
        <taxon>Spermatophyta</taxon>
        <taxon>Magnoliopsida</taxon>
        <taxon>eudicotyledons</taxon>
        <taxon>Gunneridae</taxon>
        <taxon>Pentapetalae</taxon>
        <taxon>rosids</taxon>
        <taxon>malvids</taxon>
        <taxon>Malvales</taxon>
        <taxon>Malvaceae</taxon>
        <taxon>Malvoideae</taxon>
        <taxon>Gossypium</taxon>
    </lineage>
</organism>
<dbReference type="Proteomes" id="UP000032142">
    <property type="component" value="Unassembled WGS sequence"/>
</dbReference>
<sequence length="69" mass="8212">MVTCKTTSGTLALYELSELSVYPYDFEQFNEHSKKMNDYVNVYPIQVRLNCILCLRMKGKYMYLCEHMI</sequence>